<dbReference type="EMBL" id="VDMA02000045">
    <property type="protein sequence ID" value="KAB8173169.1"/>
    <property type="molecule type" value="Genomic_DNA"/>
</dbReference>
<evidence type="ECO:0000256" key="1">
    <source>
        <dbReference type="ARBA" id="ARBA00023239"/>
    </source>
</evidence>
<accession>A0A5N6AZG4</accession>
<keyword evidence="3" id="KW-0378">Hydrolase</keyword>
<evidence type="ECO:0000313" key="4">
    <source>
        <dbReference type="Proteomes" id="UP000313066"/>
    </source>
</evidence>
<dbReference type="PANTHER" id="PTHR21240">
    <property type="entry name" value="2-AMINO-3-CARBOXYLMUCONATE-6-SEMIALDEHYDE DECARBOXYLASE"/>
    <property type="match status" value="1"/>
</dbReference>
<evidence type="ECO:0000313" key="3">
    <source>
        <dbReference type="EMBL" id="KAB8173169.1"/>
    </source>
</evidence>
<proteinExistence type="predicted"/>
<gene>
    <name evidence="3" type="ORF">FH610_041720</name>
</gene>
<dbReference type="InterPro" id="IPR032465">
    <property type="entry name" value="ACMSD"/>
</dbReference>
<protein>
    <submittedName>
        <fullName evidence="3">Amidohydrolase family protein</fullName>
    </submittedName>
</protein>
<keyword evidence="4" id="KW-1185">Reference proteome</keyword>
<dbReference type="GO" id="GO:0016787">
    <property type="term" value="F:hydrolase activity"/>
    <property type="evidence" value="ECO:0007669"/>
    <property type="project" value="UniProtKB-KW"/>
</dbReference>
<evidence type="ECO:0000259" key="2">
    <source>
        <dbReference type="Pfam" id="PF04909"/>
    </source>
</evidence>
<dbReference type="Proteomes" id="UP000313066">
    <property type="component" value="Unassembled WGS sequence"/>
</dbReference>
<dbReference type="GO" id="GO:0005737">
    <property type="term" value="C:cytoplasm"/>
    <property type="evidence" value="ECO:0007669"/>
    <property type="project" value="TreeGrafter"/>
</dbReference>
<dbReference type="InterPro" id="IPR006680">
    <property type="entry name" value="Amidohydro-rel"/>
</dbReference>
<comment type="caution">
    <text evidence="3">The sequence shown here is derived from an EMBL/GenBank/DDBJ whole genome shotgun (WGS) entry which is preliminary data.</text>
</comment>
<dbReference type="GO" id="GO:0019748">
    <property type="term" value="P:secondary metabolic process"/>
    <property type="evidence" value="ECO:0007669"/>
    <property type="project" value="TreeGrafter"/>
</dbReference>
<sequence>MTVDVHAHVLLPEIEQAVAGRPGHAAHRELDARRNGPASLEVSGRMISERLARLTQVPARLADMDRAAVDVQIVSPSPSHYHYWADPDLARTVWRLANERTAAHCAQAPGRLYGLGLVPLQHPELMVEALDHALGLGLKGVEISSHAPGDGGGREKGTGRELSDPAYEPFWAHAAATGAVVFLHPFGCTLDERLDRWYLSNIVGQPAENAVALSHLIFSGVLDRHPDLRLLAAHGGGYLPAYTGRADHGWRVRPEARGCAEPPSAYLRRIWFDSLVYEPAALRALVEAAGPDRVVLGSDHPFDMGVEDPLDRLRAALPARDAFDAVRGGNALHLFDLKD</sequence>
<reference evidence="3 4" key="1">
    <citation type="submission" date="2019-10" db="EMBL/GenBank/DDBJ databases">
        <title>Nonomuraea sp. nov., isolated from Phyllanthus amarus.</title>
        <authorList>
            <person name="Klykleung N."/>
            <person name="Tanasupawat S."/>
        </authorList>
    </citation>
    <scope>NUCLEOTIDE SEQUENCE [LARGE SCALE GENOMIC DNA]</scope>
    <source>
        <strain evidence="3 4">CR1-09</strain>
    </source>
</reference>
<dbReference type="GO" id="GO:0016831">
    <property type="term" value="F:carboxy-lyase activity"/>
    <property type="evidence" value="ECO:0007669"/>
    <property type="project" value="InterPro"/>
</dbReference>
<dbReference type="InterPro" id="IPR032466">
    <property type="entry name" value="Metal_Hydrolase"/>
</dbReference>
<name>A0A5N6AZG4_9ACTN</name>
<dbReference type="AlphaFoldDB" id="A0A5N6AZG4"/>
<dbReference type="Pfam" id="PF04909">
    <property type="entry name" value="Amidohydro_2"/>
    <property type="match status" value="1"/>
</dbReference>
<dbReference type="SUPFAM" id="SSF51556">
    <property type="entry name" value="Metallo-dependent hydrolases"/>
    <property type="match status" value="1"/>
</dbReference>
<dbReference type="PANTHER" id="PTHR21240:SF28">
    <property type="entry name" value="ISO-OROTATE DECARBOXYLASE (EUROFUNG)"/>
    <property type="match status" value="1"/>
</dbReference>
<dbReference type="Gene3D" id="3.20.20.140">
    <property type="entry name" value="Metal-dependent hydrolases"/>
    <property type="match status" value="1"/>
</dbReference>
<feature type="domain" description="Amidohydrolase-related" evidence="2">
    <location>
        <begin position="3"/>
        <end position="337"/>
    </location>
</feature>
<organism evidence="3 4">
    <name type="scientific">Microbispora catharanthi</name>
    <dbReference type="NCBI Taxonomy" id="1712871"/>
    <lineage>
        <taxon>Bacteria</taxon>
        <taxon>Bacillati</taxon>
        <taxon>Actinomycetota</taxon>
        <taxon>Actinomycetes</taxon>
        <taxon>Streptosporangiales</taxon>
        <taxon>Streptosporangiaceae</taxon>
        <taxon>Microbispora</taxon>
    </lineage>
</organism>
<keyword evidence="1" id="KW-0456">Lyase</keyword>